<dbReference type="InParanoid" id="A0A078BBH6"/>
<evidence type="ECO:0000256" key="1">
    <source>
        <dbReference type="SAM" id="MobiDB-lite"/>
    </source>
</evidence>
<feature type="signal peptide" evidence="2">
    <location>
        <begin position="1"/>
        <end position="20"/>
    </location>
</feature>
<feature type="region of interest" description="Disordered" evidence="1">
    <location>
        <begin position="60"/>
        <end position="82"/>
    </location>
</feature>
<evidence type="ECO:0000313" key="3">
    <source>
        <dbReference type="EMBL" id="CDW90908.1"/>
    </source>
</evidence>
<accession>A0A078BBH6</accession>
<organism evidence="3 4">
    <name type="scientific">Stylonychia lemnae</name>
    <name type="common">Ciliate</name>
    <dbReference type="NCBI Taxonomy" id="5949"/>
    <lineage>
        <taxon>Eukaryota</taxon>
        <taxon>Sar</taxon>
        <taxon>Alveolata</taxon>
        <taxon>Ciliophora</taxon>
        <taxon>Intramacronucleata</taxon>
        <taxon>Spirotrichea</taxon>
        <taxon>Stichotrichia</taxon>
        <taxon>Sporadotrichida</taxon>
        <taxon>Oxytrichidae</taxon>
        <taxon>Stylonychinae</taxon>
        <taxon>Stylonychia</taxon>
    </lineage>
</organism>
<sequence>MKGFLGITLIIAALFSQSSALSSKIKASTHLKLKLRSPDIDTIDLQQEFDDVFEGLLHPGGEPSSSSGLINARRDSSDPNHGRYQTFQTYSRIGKGGYAFCEALECEQSEIEGLLNVLKIQYNEAAENGQEEQFFAGLRKLSDVYQNELSALLAEAPAADASDVKRQFRGKLSTVFEQYLTQGL</sequence>
<gene>
    <name evidence="3" type="primary">Contig19787.g20988</name>
    <name evidence="3" type="ORF">STYLEM_20056</name>
</gene>
<proteinExistence type="predicted"/>
<evidence type="ECO:0000313" key="4">
    <source>
        <dbReference type="Proteomes" id="UP000039865"/>
    </source>
</evidence>
<dbReference type="AlphaFoldDB" id="A0A078BBH6"/>
<dbReference type="EMBL" id="CCKQ01018907">
    <property type="protein sequence ID" value="CDW90908.1"/>
    <property type="molecule type" value="Genomic_DNA"/>
</dbReference>
<feature type="chain" id="PRO_5001730082" evidence="2">
    <location>
        <begin position="21"/>
        <end position="184"/>
    </location>
</feature>
<evidence type="ECO:0000256" key="2">
    <source>
        <dbReference type="SAM" id="SignalP"/>
    </source>
</evidence>
<dbReference type="Proteomes" id="UP000039865">
    <property type="component" value="Unassembled WGS sequence"/>
</dbReference>
<keyword evidence="2" id="KW-0732">Signal</keyword>
<feature type="compositionally biased region" description="Basic and acidic residues" evidence="1">
    <location>
        <begin position="72"/>
        <end position="81"/>
    </location>
</feature>
<keyword evidence="4" id="KW-1185">Reference proteome</keyword>
<protein>
    <submittedName>
        <fullName evidence="3">Uncharacterized protein</fullName>
    </submittedName>
</protein>
<name>A0A078BBH6_STYLE</name>
<reference evidence="3 4" key="1">
    <citation type="submission" date="2014-06" db="EMBL/GenBank/DDBJ databases">
        <authorList>
            <person name="Swart Estienne"/>
        </authorList>
    </citation>
    <scope>NUCLEOTIDE SEQUENCE [LARGE SCALE GENOMIC DNA]</scope>
    <source>
        <strain evidence="3 4">130c</strain>
    </source>
</reference>